<dbReference type="AlphaFoldDB" id="A0A7Z7IGH8"/>
<dbReference type="PROSITE" id="PS51462">
    <property type="entry name" value="NUDIX"/>
    <property type="match status" value="1"/>
</dbReference>
<sequence>MSQSSQVSVAACEGTPCGTWQRGNLQNNTMRIRATGLVIRHSAVLMVREYTGMWLLPGGSVAHDELSIIAAIRELYEETGVEARAAAFLFEHVSAHHVHHVYRMVIPDHARVRSGLEVDSVQWVDHRELFDWRTTPGTRAIVARAFSKAPVLG</sequence>
<evidence type="ECO:0000313" key="5">
    <source>
        <dbReference type="Proteomes" id="UP000219522"/>
    </source>
</evidence>
<feature type="domain" description="Nudix hydrolase" evidence="3">
    <location>
        <begin position="29"/>
        <end position="147"/>
    </location>
</feature>
<dbReference type="PANTHER" id="PTHR43046">
    <property type="entry name" value="GDP-MANNOSE MANNOSYL HYDROLASE"/>
    <property type="match status" value="1"/>
</dbReference>
<dbReference type="Proteomes" id="UP000219522">
    <property type="component" value="Unassembled WGS sequence"/>
</dbReference>
<evidence type="ECO:0000259" key="3">
    <source>
        <dbReference type="PROSITE" id="PS51462"/>
    </source>
</evidence>
<dbReference type="InterPro" id="IPR020084">
    <property type="entry name" value="NUDIX_hydrolase_CS"/>
</dbReference>
<evidence type="ECO:0000256" key="2">
    <source>
        <dbReference type="ARBA" id="ARBA00022801"/>
    </source>
</evidence>
<dbReference type="InterPro" id="IPR015797">
    <property type="entry name" value="NUDIX_hydrolase-like_dom_sf"/>
</dbReference>
<dbReference type="EMBL" id="OCSU01000003">
    <property type="protein sequence ID" value="SOE88847.1"/>
    <property type="molecule type" value="Genomic_DNA"/>
</dbReference>
<dbReference type="PANTHER" id="PTHR43046:SF14">
    <property type="entry name" value="MUTT_NUDIX FAMILY PROTEIN"/>
    <property type="match status" value="1"/>
</dbReference>
<reference evidence="4 5" key="1">
    <citation type="submission" date="2017-09" db="EMBL/GenBank/DDBJ databases">
        <authorList>
            <person name="Varghese N."/>
            <person name="Submissions S."/>
        </authorList>
    </citation>
    <scope>NUCLEOTIDE SEQUENCE [LARGE SCALE GENOMIC DNA]</scope>
    <source>
        <strain evidence="4 5">OK806</strain>
    </source>
</reference>
<proteinExistence type="predicted"/>
<name>A0A7Z7IGH8_9BURK</name>
<accession>A0A7Z7IGH8</accession>
<dbReference type="PROSITE" id="PS00893">
    <property type="entry name" value="NUDIX_BOX"/>
    <property type="match status" value="1"/>
</dbReference>
<dbReference type="Gene3D" id="3.90.79.10">
    <property type="entry name" value="Nucleoside Triphosphate Pyrophosphohydrolase"/>
    <property type="match status" value="1"/>
</dbReference>
<dbReference type="GO" id="GO:0016787">
    <property type="term" value="F:hydrolase activity"/>
    <property type="evidence" value="ECO:0007669"/>
    <property type="project" value="UniProtKB-KW"/>
</dbReference>
<dbReference type="SUPFAM" id="SSF55811">
    <property type="entry name" value="Nudix"/>
    <property type="match status" value="1"/>
</dbReference>
<organism evidence="4 5">
    <name type="scientific">Caballeronia arationis</name>
    <dbReference type="NCBI Taxonomy" id="1777142"/>
    <lineage>
        <taxon>Bacteria</taxon>
        <taxon>Pseudomonadati</taxon>
        <taxon>Pseudomonadota</taxon>
        <taxon>Betaproteobacteria</taxon>
        <taxon>Burkholderiales</taxon>
        <taxon>Burkholderiaceae</taxon>
        <taxon>Caballeronia</taxon>
    </lineage>
</organism>
<comment type="caution">
    <text evidence="4">The sequence shown here is derived from an EMBL/GenBank/DDBJ whole genome shotgun (WGS) entry which is preliminary data.</text>
</comment>
<protein>
    <submittedName>
        <fullName evidence="4">ADP-ribose pyrophosphatase YjhB, NUDIX family</fullName>
    </submittedName>
</protein>
<keyword evidence="5" id="KW-1185">Reference proteome</keyword>
<evidence type="ECO:0000313" key="4">
    <source>
        <dbReference type="EMBL" id="SOE88847.1"/>
    </source>
</evidence>
<comment type="cofactor">
    <cofactor evidence="1">
        <name>Mg(2+)</name>
        <dbReference type="ChEBI" id="CHEBI:18420"/>
    </cofactor>
</comment>
<dbReference type="InterPro" id="IPR000086">
    <property type="entry name" value="NUDIX_hydrolase_dom"/>
</dbReference>
<dbReference type="Pfam" id="PF00293">
    <property type="entry name" value="NUDIX"/>
    <property type="match status" value="1"/>
</dbReference>
<evidence type="ECO:0000256" key="1">
    <source>
        <dbReference type="ARBA" id="ARBA00001946"/>
    </source>
</evidence>
<gene>
    <name evidence="4" type="ORF">SAMN05446927_7473</name>
</gene>
<keyword evidence="2" id="KW-0378">Hydrolase</keyword>